<sequence length="60" mass="6793">MGRLVRSATIDSKLVVVWILFRLDAFVGWTLRLVRRQRNGRFSAVPICSVIGLVGSEFDD</sequence>
<evidence type="ECO:0000256" key="1">
    <source>
        <dbReference type="SAM" id="Phobius"/>
    </source>
</evidence>
<name>A0A317V9B8_ASPEC</name>
<evidence type="ECO:0000313" key="3">
    <source>
        <dbReference type="Proteomes" id="UP000246171"/>
    </source>
</evidence>
<protein>
    <submittedName>
        <fullName evidence="2">Uncharacterized protein</fullName>
    </submittedName>
</protein>
<dbReference type="RefSeq" id="XP_025386550.1">
    <property type="nucleotide sequence ID" value="XM_025531620.1"/>
</dbReference>
<dbReference type="AlphaFoldDB" id="A0A317V9B8"/>
<comment type="caution">
    <text evidence="2">The sequence shown here is derived from an EMBL/GenBank/DDBJ whole genome shotgun (WGS) entry which is preliminary data.</text>
</comment>
<keyword evidence="1" id="KW-1133">Transmembrane helix</keyword>
<evidence type="ECO:0000313" key="2">
    <source>
        <dbReference type="EMBL" id="PWY69462.1"/>
    </source>
</evidence>
<keyword evidence="3" id="KW-1185">Reference proteome</keyword>
<dbReference type="Proteomes" id="UP000246171">
    <property type="component" value="Unassembled WGS sequence"/>
</dbReference>
<reference evidence="2" key="1">
    <citation type="submission" date="2016-12" db="EMBL/GenBank/DDBJ databases">
        <title>The genomes of Aspergillus section Nigri reveals drivers in fungal speciation.</title>
        <authorList>
            <consortium name="DOE Joint Genome Institute"/>
            <person name="Vesth T.C."/>
            <person name="Nybo J."/>
            <person name="Theobald S."/>
            <person name="Brandl J."/>
            <person name="Frisvad J.C."/>
            <person name="Nielsen K.F."/>
            <person name="Lyhne E.K."/>
            <person name="Kogle M.E."/>
            <person name="Kuo A."/>
            <person name="Riley R."/>
            <person name="Clum A."/>
            <person name="Nolan M."/>
            <person name="Lipzen A."/>
            <person name="Salamov A."/>
            <person name="Henrissat B."/>
            <person name="Wiebenga A."/>
            <person name="De vries R.P."/>
            <person name="Grigoriev I.V."/>
            <person name="Mortensen U.H."/>
            <person name="Andersen M.R."/>
            <person name="Baker S.E."/>
        </authorList>
    </citation>
    <scope>NUCLEOTIDE SEQUENCE</scope>
    <source>
        <strain evidence="2">CBS 122712</strain>
    </source>
</reference>
<dbReference type="VEuPathDB" id="FungiDB:BO83DRAFT_379931"/>
<gene>
    <name evidence="2" type="ORF">BO83DRAFT_379931</name>
</gene>
<accession>A0A317V9B8</accession>
<proteinExistence type="predicted"/>
<dbReference type="EMBL" id="MSFU01000018">
    <property type="protein sequence ID" value="PWY69462.1"/>
    <property type="molecule type" value="Genomic_DNA"/>
</dbReference>
<organism evidence="2 3">
    <name type="scientific">Aspergillus eucalypticola (strain CBS 122712 / IBT 29274)</name>
    <dbReference type="NCBI Taxonomy" id="1448314"/>
    <lineage>
        <taxon>Eukaryota</taxon>
        <taxon>Fungi</taxon>
        <taxon>Dikarya</taxon>
        <taxon>Ascomycota</taxon>
        <taxon>Pezizomycotina</taxon>
        <taxon>Eurotiomycetes</taxon>
        <taxon>Eurotiomycetidae</taxon>
        <taxon>Eurotiales</taxon>
        <taxon>Aspergillaceae</taxon>
        <taxon>Aspergillus</taxon>
        <taxon>Aspergillus subgen. Circumdati</taxon>
    </lineage>
</organism>
<keyword evidence="1" id="KW-0472">Membrane</keyword>
<feature type="transmembrane region" description="Helical" evidence="1">
    <location>
        <begin position="15"/>
        <end position="34"/>
    </location>
</feature>
<keyword evidence="1" id="KW-0812">Transmembrane</keyword>
<dbReference type="GeneID" id="37053582"/>